<evidence type="ECO:0000256" key="2">
    <source>
        <dbReference type="ARBA" id="ARBA00022763"/>
    </source>
</evidence>
<keyword evidence="2 6" id="KW-0227">DNA damage</keyword>
<keyword evidence="4 6" id="KW-0742">SOS response</keyword>
<comment type="subunit">
    <text evidence="6">Interacts with FtsZ.</text>
</comment>
<dbReference type="GO" id="GO:0006281">
    <property type="term" value="P:DNA repair"/>
    <property type="evidence" value="ECO:0007669"/>
    <property type="project" value="TreeGrafter"/>
</dbReference>
<proteinExistence type="evidence at transcript level"/>
<accession>A0A9Q8V513</accession>
<dbReference type="NCBIfam" id="TIGR00623">
    <property type="entry name" value="SOS_SulA_coli"/>
    <property type="match status" value="1"/>
</dbReference>
<reference evidence="7" key="1">
    <citation type="submission" date="2022-03" db="EMBL/GenBank/DDBJ databases">
        <title>ESBL-producing Moellerella wisconsensis and Escherichia marmotae isolated from wild game meat.</title>
        <authorList>
            <person name="Biggel M."/>
        </authorList>
    </citation>
    <scope>NUCLEOTIDE SEQUENCE</scope>
    <source>
        <strain evidence="7">W51</strain>
    </source>
</reference>
<dbReference type="SUPFAM" id="SSF52540">
    <property type="entry name" value="P-loop containing nucleoside triphosphate hydrolases"/>
    <property type="match status" value="1"/>
</dbReference>
<dbReference type="Pfam" id="PF03846">
    <property type="entry name" value="SulA"/>
    <property type="match status" value="1"/>
</dbReference>
<dbReference type="RefSeq" id="WP_047255456.1">
    <property type="nucleotide sequence ID" value="NZ_CAWMFK010000010.1"/>
</dbReference>
<comment type="similarity">
    <text evidence="6">Belongs to the SulA family.</text>
</comment>
<dbReference type="AlphaFoldDB" id="A0A9Q8V513"/>
<dbReference type="Gene3D" id="3.40.50.300">
    <property type="entry name" value="P-loop containing nucleotide triphosphate hydrolases"/>
    <property type="match status" value="1"/>
</dbReference>
<organism evidence="7 8">
    <name type="scientific">Moellerella wisconsensis</name>
    <dbReference type="NCBI Taxonomy" id="158849"/>
    <lineage>
        <taxon>Bacteria</taxon>
        <taxon>Pseudomonadati</taxon>
        <taxon>Pseudomonadota</taxon>
        <taxon>Gammaproteobacteria</taxon>
        <taxon>Enterobacterales</taxon>
        <taxon>Morganellaceae</taxon>
        <taxon>Moellerella</taxon>
    </lineage>
</organism>
<dbReference type="PIRSF" id="PIRSF003093">
    <property type="entry name" value="SulA"/>
    <property type="match status" value="1"/>
</dbReference>
<evidence type="ECO:0000256" key="5">
    <source>
        <dbReference type="ARBA" id="ARBA00023306"/>
    </source>
</evidence>
<comment type="PTM">
    <text evidence="6">Is rapidly cleaved and degraded by the Lon protease once DNA damage is repaired.</text>
</comment>
<keyword evidence="5 6" id="KW-0131">Cell cycle</keyword>
<feature type="site" description="Essential for degradation by Lon protease" evidence="6">
    <location>
        <position position="173"/>
    </location>
</feature>
<dbReference type="EMBL" id="CP093245">
    <property type="protein sequence ID" value="UNH31757.1"/>
    <property type="molecule type" value="Genomic_DNA"/>
</dbReference>
<dbReference type="PANTHER" id="PTHR35369:SF4">
    <property type="entry name" value="CELL DIVISION INHIBITOR SULA"/>
    <property type="match status" value="1"/>
</dbReference>
<keyword evidence="1 6" id="KW-0132">Cell division</keyword>
<dbReference type="InterPro" id="IPR047696">
    <property type="entry name" value="SulA_enterobact"/>
</dbReference>
<evidence type="ECO:0000256" key="3">
    <source>
        <dbReference type="ARBA" id="ARBA00023210"/>
    </source>
</evidence>
<dbReference type="GO" id="GO:0009432">
    <property type="term" value="P:SOS response"/>
    <property type="evidence" value="ECO:0007669"/>
    <property type="project" value="UniProtKB-UniRule"/>
</dbReference>
<gene>
    <name evidence="6 7" type="primary">sulA</name>
    <name evidence="7" type="ORF">MNY72_05525</name>
</gene>
<evidence type="ECO:0000313" key="7">
    <source>
        <dbReference type="EMBL" id="UNH31757.1"/>
    </source>
</evidence>
<dbReference type="InterPro" id="IPR004596">
    <property type="entry name" value="Cell_div_suppressor_SulA"/>
</dbReference>
<dbReference type="NCBIfam" id="NF007892">
    <property type="entry name" value="PRK10595.1"/>
    <property type="match status" value="1"/>
</dbReference>
<dbReference type="InterPro" id="IPR027417">
    <property type="entry name" value="P-loop_NTPase"/>
</dbReference>
<comment type="function">
    <text evidence="6">Component of the SOS system and an inhibitor of cell division. Accumulation of SulA causes rapid cessation of cell division and the appearance of long, non-septate filaments. In the presence of GTP, binds a polymerization-competent form of FtsZ in a 1:1 ratio, thus inhibiting FtsZ polymerization and therefore preventing it from participating in the assembly of the Z ring. This mechanism prevents the premature segregation of damaged DNA to daughter cells during cell division.</text>
</comment>
<dbReference type="PANTHER" id="PTHR35369">
    <property type="entry name" value="BLR3025 PROTEIN-RELATED"/>
    <property type="match status" value="1"/>
</dbReference>
<feature type="region of interest" description="FtsZ binding" evidence="6">
    <location>
        <begin position="108"/>
        <end position="114"/>
    </location>
</feature>
<dbReference type="InterPro" id="IPR050356">
    <property type="entry name" value="SulA_CellDiv_inhibitor"/>
</dbReference>
<evidence type="ECO:0000313" key="8">
    <source>
        <dbReference type="Proteomes" id="UP000829116"/>
    </source>
</evidence>
<evidence type="ECO:0000256" key="6">
    <source>
        <dbReference type="HAMAP-Rule" id="MF_01179"/>
    </source>
</evidence>
<comment type="induction">
    <text evidence="6">By DNA damage, as part of the SOS response.</text>
</comment>
<dbReference type="GeneID" id="79716643"/>
<dbReference type="GO" id="GO:0000917">
    <property type="term" value="P:division septum assembly"/>
    <property type="evidence" value="ECO:0007669"/>
    <property type="project" value="UniProtKB-KW"/>
</dbReference>
<dbReference type="GO" id="GO:0051782">
    <property type="term" value="P:negative regulation of cell division"/>
    <property type="evidence" value="ECO:0007669"/>
    <property type="project" value="UniProtKB-UniRule"/>
</dbReference>
<dbReference type="Proteomes" id="UP000829116">
    <property type="component" value="Chromosome"/>
</dbReference>
<keyword evidence="3 6" id="KW-0717">Septation</keyword>
<dbReference type="HAMAP" id="MF_01179">
    <property type="entry name" value="SulA"/>
    <property type="match status" value="1"/>
</dbReference>
<comment type="caution">
    <text evidence="6">Lacks conserved residue(s) required for the propagation of feature annotation.</text>
</comment>
<name>A0A9Q8V513_9GAMM</name>
<protein>
    <recommendedName>
        <fullName evidence="6">Cell division inhibitor SulA</fullName>
    </recommendedName>
</protein>
<evidence type="ECO:0000256" key="4">
    <source>
        <dbReference type="ARBA" id="ARBA00023236"/>
    </source>
</evidence>
<evidence type="ECO:0000256" key="1">
    <source>
        <dbReference type="ARBA" id="ARBA00022618"/>
    </source>
</evidence>
<sequence length="173" mass="19838">MSIYSWNDTIEYSLNTHVKGLVHQQTQKSSLTEGMISELVYNDQHPIVDYLLLPLLRQFGDQSRWLLWLSPNKKLSKKWLAQSGLPLHKIMQLNHIDSITTIDAMEKALNSGNYSIVLGWLPELEDHDFARLEKAALLGGAIGLIMRPQIINNIVNPCSRQLNLLKIQPNRYH</sequence>